<dbReference type="GO" id="GO:0048791">
    <property type="term" value="P:calcium ion-regulated exocytosis of neurotransmitter"/>
    <property type="evidence" value="ECO:0007669"/>
    <property type="project" value="TreeGrafter"/>
</dbReference>
<dbReference type="GO" id="GO:0005544">
    <property type="term" value="F:calcium-dependent phospholipid binding"/>
    <property type="evidence" value="ECO:0007669"/>
    <property type="project" value="TreeGrafter"/>
</dbReference>
<dbReference type="GO" id="GO:0005886">
    <property type="term" value="C:plasma membrane"/>
    <property type="evidence" value="ECO:0007669"/>
    <property type="project" value="TreeGrafter"/>
</dbReference>
<proteinExistence type="predicted"/>
<sequence>LGDICFSLRYVPTSGKLTVCILEARNLKKMDFGGLSDPFVKISLYLSGKKFKKKKTSVKKCTLNPYFNESFVFELKPDQLSKVHIVLTVLDYDRIGTCDAIGKVAVGPNQEGNGLKHWHDMINTPRRPIAQWHSLKDPEEVSINKSILFAHVFIFVVLQYSCILFIIN</sequence>
<dbReference type="OrthoDB" id="67700at2759"/>
<dbReference type="GO" id="GO:0001786">
    <property type="term" value="F:phosphatidylserine binding"/>
    <property type="evidence" value="ECO:0007669"/>
    <property type="project" value="TreeGrafter"/>
</dbReference>
<feature type="transmembrane region" description="Helical" evidence="2">
    <location>
        <begin position="148"/>
        <end position="167"/>
    </location>
</feature>
<dbReference type="Gene3D" id="2.60.40.150">
    <property type="entry name" value="C2 domain"/>
    <property type="match status" value="1"/>
</dbReference>
<dbReference type="GO" id="GO:0030276">
    <property type="term" value="F:clathrin binding"/>
    <property type="evidence" value="ECO:0007669"/>
    <property type="project" value="TreeGrafter"/>
</dbReference>
<dbReference type="GO" id="GO:0031045">
    <property type="term" value="C:dense core granule"/>
    <property type="evidence" value="ECO:0007669"/>
    <property type="project" value="TreeGrafter"/>
</dbReference>
<feature type="domain" description="C2" evidence="3">
    <location>
        <begin position="1"/>
        <end position="133"/>
    </location>
</feature>
<protein>
    <recommendedName>
        <fullName evidence="3">C2 domain-containing protein</fullName>
    </recommendedName>
</protein>
<dbReference type="VEuPathDB" id="VectorBase:LDEU012584"/>
<feature type="non-terminal residue" evidence="4">
    <location>
        <position position="1"/>
    </location>
</feature>
<dbReference type="PANTHER" id="PTHR10024">
    <property type="entry name" value="SYNAPTOTAGMIN"/>
    <property type="match status" value="1"/>
</dbReference>
<dbReference type="InterPro" id="IPR001565">
    <property type="entry name" value="Synaptotagmin"/>
</dbReference>
<dbReference type="PROSITE" id="PS50004">
    <property type="entry name" value="C2"/>
    <property type="match status" value="1"/>
</dbReference>
<dbReference type="FunFam" id="2.60.40.150:FF:000209">
    <property type="entry name" value="Synaptotagmin 4"/>
    <property type="match status" value="1"/>
</dbReference>
<dbReference type="GO" id="GO:0030424">
    <property type="term" value="C:axon"/>
    <property type="evidence" value="ECO:0007669"/>
    <property type="project" value="TreeGrafter"/>
</dbReference>
<evidence type="ECO:0000256" key="2">
    <source>
        <dbReference type="SAM" id="Phobius"/>
    </source>
</evidence>
<evidence type="ECO:0000313" key="4">
    <source>
        <dbReference type="EMBL" id="RWS19456.1"/>
    </source>
</evidence>
<gene>
    <name evidence="4" type="ORF">B4U80_02092</name>
</gene>
<organism evidence="4 5">
    <name type="scientific">Leptotrombidium deliense</name>
    <dbReference type="NCBI Taxonomy" id="299467"/>
    <lineage>
        <taxon>Eukaryota</taxon>
        <taxon>Metazoa</taxon>
        <taxon>Ecdysozoa</taxon>
        <taxon>Arthropoda</taxon>
        <taxon>Chelicerata</taxon>
        <taxon>Arachnida</taxon>
        <taxon>Acari</taxon>
        <taxon>Acariformes</taxon>
        <taxon>Trombidiformes</taxon>
        <taxon>Prostigmata</taxon>
        <taxon>Anystina</taxon>
        <taxon>Parasitengona</taxon>
        <taxon>Trombiculoidea</taxon>
        <taxon>Trombiculidae</taxon>
        <taxon>Leptotrombidium</taxon>
    </lineage>
</organism>
<dbReference type="GO" id="GO:0048488">
    <property type="term" value="P:synaptic vesicle endocytosis"/>
    <property type="evidence" value="ECO:0007669"/>
    <property type="project" value="TreeGrafter"/>
</dbReference>
<accession>A0A443RVR9</accession>
<dbReference type="GO" id="GO:0005509">
    <property type="term" value="F:calcium ion binding"/>
    <property type="evidence" value="ECO:0007669"/>
    <property type="project" value="TreeGrafter"/>
</dbReference>
<keyword evidence="2" id="KW-0812">Transmembrane</keyword>
<keyword evidence="2" id="KW-1133">Transmembrane helix</keyword>
<dbReference type="PANTHER" id="PTHR10024:SF227">
    <property type="entry name" value="SYNAPTOTAGMIN 1"/>
    <property type="match status" value="1"/>
</dbReference>
<dbReference type="GO" id="GO:0000149">
    <property type="term" value="F:SNARE binding"/>
    <property type="evidence" value="ECO:0007669"/>
    <property type="project" value="TreeGrafter"/>
</dbReference>
<keyword evidence="2" id="KW-0472">Membrane</keyword>
<keyword evidence="5" id="KW-1185">Reference proteome</keyword>
<dbReference type="EMBL" id="NCKV01025898">
    <property type="protein sequence ID" value="RWS19456.1"/>
    <property type="molecule type" value="Genomic_DNA"/>
</dbReference>
<dbReference type="PRINTS" id="PR00399">
    <property type="entry name" value="SYNAPTOTAGMN"/>
</dbReference>
<dbReference type="InterPro" id="IPR035892">
    <property type="entry name" value="C2_domain_sf"/>
</dbReference>
<evidence type="ECO:0000259" key="3">
    <source>
        <dbReference type="PROSITE" id="PS50004"/>
    </source>
</evidence>
<dbReference type="Pfam" id="PF00168">
    <property type="entry name" value="C2"/>
    <property type="match status" value="1"/>
</dbReference>
<comment type="caution">
    <text evidence="4">The sequence shown here is derived from an EMBL/GenBank/DDBJ whole genome shotgun (WGS) entry which is preliminary data.</text>
</comment>
<dbReference type="Proteomes" id="UP000288716">
    <property type="component" value="Unassembled WGS sequence"/>
</dbReference>
<dbReference type="SMART" id="SM00239">
    <property type="entry name" value="C2"/>
    <property type="match status" value="1"/>
</dbReference>
<dbReference type="PRINTS" id="PR00360">
    <property type="entry name" value="C2DOMAIN"/>
</dbReference>
<dbReference type="InterPro" id="IPR000008">
    <property type="entry name" value="C2_dom"/>
</dbReference>
<name>A0A443RVR9_9ACAR</name>
<dbReference type="GO" id="GO:0030672">
    <property type="term" value="C:synaptic vesicle membrane"/>
    <property type="evidence" value="ECO:0007669"/>
    <property type="project" value="TreeGrafter"/>
</dbReference>
<dbReference type="AlphaFoldDB" id="A0A443RVR9"/>
<dbReference type="SUPFAM" id="SSF49562">
    <property type="entry name" value="C2 domain (Calcium/lipid-binding domain, CaLB)"/>
    <property type="match status" value="1"/>
</dbReference>
<evidence type="ECO:0000313" key="5">
    <source>
        <dbReference type="Proteomes" id="UP000288716"/>
    </source>
</evidence>
<dbReference type="STRING" id="299467.A0A443RVR9"/>
<reference evidence="4 5" key="1">
    <citation type="journal article" date="2018" name="Gigascience">
        <title>Genomes of trombidid mites reveal novel predicted allergens and laterally-transferred genes associated with secondary metabolism.</title>
        <authorList>
            <person name="Dong X."/>
            <person name="Chaisiri K."/>
            <person name="Xia D."/>
            <person name="Armstrong S.D."/>
            <person name="Fang Y."/>
            <person name="Donnelly M.J."/>
            <person name="Kadowaki T."/>
            <person name="McGarry J.W."/>
            <person name="Darby A.C."/>
            <person name="Makepeace B.L."/>
        </authorList>
    </citation>
    <scope>NUCLEOTIDE SEQUENCE [LARGE SCALE GENOMIC DNA]</scope>
    <source>
        <strain evidence="4">UoL-UT</strain>
    </source>
</reference>
<evidence type="ECO:0000256" key="1">
    <source>
        <dbReference type="ARBA" id="ARBA00022737"/>
    </source>
</evidence>
<keyword evidence="1" id="KW-0677">Repeat</keyword>